<organism evidence="13 14">
    <name type="scientific">Wallemia hederae</name>
    <dbReference type="NCBI Taxonomy" id="1540922"/>
    <lineage>
        <taxon>Eukaryota</taxon>
        <taxon>Fungi</taxon>
        <taxon>Dikarya</taxon>
        <taxon>Basidiomycota</taxon>
        <taxon>Wallemiomycotina</taxon>
        <taxon>Wallemiomycetes</taxon>
        <taxon>Wallemiales</taxon>
        <taxon>Wallemiaceae</taxon>
        <taxon>Wallemia</taxon>
    </lineage>
</organism>
<dbReference type="GO" id="GO:0042276">
    <property type="term" value="P:error-prone translesion synthesis"/>
    <property type="evidence" value="ECO:0007669"/>
    <property type="project" value="TreeGrafter"/>
</dbReference>
<evidence type="ECO:0000256" key="5">
    <source>
        <dbReference type="ARBA" id="ARBA00022771"/>
    </source>
</evidence>
<dbReference type="PANTHER" id="PTHR45873">
    <property type="entry name" value="DNA POLYMERASE ETA"/>
    <property type="match status" value="1"/>
</dbReference>
<feature type="region of interest" description="Disordered" evidence="10">
    <location>
        <begin position="852"/>
        <end position="877"/>
    </location>
</feature>
<comment type="subcellular location">
    <subcellularLocation>
        <location evidence="1">Nucleus</location>
    </subcellularLocation>
</comment>
<dbReference type="SUPFAM" id="SSF100879">
    <property type="entry name" value="Lesion bypass DNA polymerase (Y-family), little finger domain"/>
    <property type="match status" value="1"/>
</dbReference>
<dbReference type="InterPro" id="IPR001126">
    <property type="entry name" value="UmuC"/>
</dbReference>
<feature type="region of interest" description="Disordered" evidence="10">
    <location>
        <begin position="444"/>
        <end position="524"/>
    </location>
</feature>
<feature type="compositionally biased region" description="Basic and acidic residues" evidence="10">
    <location>
        <begin position="750"/>
        <end position="760"/>
    </location>
</feature>
<feature type="compositionally biased region" description="Pro residues" evidence="10">
    <location>
        <begin position="581"/>
        <end position="592"/>
    </location>
</feature>
<keyword evidence="4" id="KW-0227">DNA damage</keyword>
<dbReference type="Proteomes" id="UP000310189">
    <property type="component" value="Unassembled WGS sequence"/>
</dbReference>
<gene>
    <name evidence="13" type="ORF">E3P99_02519</name>
</gene>
<dbReference type="InterPro" id="IPR043128">
    <property type="entry name" value="Rev_trsase/Diguanyl_cyclase"/>
</dbReference>
<keyword evidence="14" id="KW-1185">Reference proteome</keyword>
<feature type="compositionally biased region" description="Low complexity" evidence="10">
    <location>
        <begin position="956"/>
        <end position="985"/>
    </location>
</feature>
<evidence type="ECO:0000313" key="13">
    <source>
        <dbReference type="EMBL" id="TIA88573.1"/>
    </source>
</evidence>
<dbReference type="PROSITE" id="PS51907">
    <property type="entry name" value="ZF_UBZ3"/>
    <property type="match status" value="1"/>
</dbReference>
<dbReference type="GO" id="GO:0009314">
    <property type="term" value="P:response to radiation"/>
    <property type="evidence" value="ECO:0007669"/>
    <property type="project" value="TreeGrafter"/>
</dbReference>
<dbReference type="GO" id="GO:0035861">
    <property type="term" value="C:site of double-strand break"/>
    <property type="evidence" value="ECO:0007669"/>
    <property type="project" value="TreeGrafter"/>
</dbReference>
<evidence type="ECO:0000256" key="2">
    <source>
        <dbReference type="ARBA" id="ARBA00022679"/>
    </source>
</evidence>
<evidence type="ECO:0000256" key="9">
    <source>
        <dbReference type="ARBA" id="ARBA00044975"/>
    </source>
</evidence>
<dbReference type="InterPro" id="IPR043502">
    <property type="entry name" value="DNA/RNA_pol_sf"/>
</dbReference>
<dbReference type="GO" id="GO:0006281">
    <property type="term" value="P:DNA repair"/>
    <property type="evidence" value="ECO:0007669"/>
    <property type="project" value="UniProtKB-KW"/>
</dbReference>
<dbReference type="GO" id="GO:0005634">
    <property type="term" value="C:nucleus"/>
    <property type="evidence" value="ECO:0007669"/>
    <property type="project" value="UniProtKB-SubCell"/>
</dbReference>
<dbReference type="Pfam" id="PF21704">
    <property type="entry name" value="POLH-Rev1_HhH"/>
    <property type="match status" value="1"/>
</dbReference>
<dbReference type="GO" id="GO:0003684">
    <property type="term" value="F:damaged DNA binding"/>
    <property type="evidence" value="ECO:0007669"/>
    <property type="project" value="InterPro"/>
</dbReference>
<dbReference type="GO" id="GO:0008270">
    <property type="term" value="F:zinc ion binding"/>
    <property type="evidence" value="ECO:0007669"/>
    <property type="project" value="UniProtKB-KW"/>
</dbReference>
<evidence type="ECO:0000259" key="12">
    <source>
        <dbReference type="PROSITE" id="PS51907"/>
    </source>
</evidence>
<dbReference type="GO" id="GO:0005657">
    <property type="term" value="C:replication fork"/>
    <property type="evidence" value="ECO:0007669"/>
    <property type="project" value="TreeGrafter"/>
</dbReference>
<dbReference type="Pfam" id="PF00817">
    <property type="entry name" value="IMS"/>
    <property type="match status" value="1"/>
</dbReference>
<dbReference type="Gene3D" id="3.30.1490.100">
    <property type="entry name" value="DNA polymerase, Y-family, little finger domain"/>
    <property type="match status" value="1"/>
</dbReference>
<dbReference type="FunFam" id="1.10.150.20:FF:000014">
    <property type="entry name" value="Polymerase (DNA directed), eta"/>
    <property type="match status" value="1"/>
</dbReference>
<keyword evidence="7" id="KW-0234">DNA repair</keyword>
<dbReference type="InterPro" id="IPR017961">
    <property type="entry name" value="DNA_pol_Y-fam_little_finger"/>
</dbReference>
<feature type="region of interest" description="Disordered" evidence="10">
    <location>
        <begin position="557"/>
        <end position="803"/>
    </location>
</feature>
<dbReference type="Pfam" id="PF18439">
    <property type="entry name" value="zf_UBZ"/>
    <property type="match status" value="1"/>
</dbReference>
<dbReference type="PANTHER" id="PTHR45873:SF1">
    <property type="entry name" value="DNA POLYMERASE ETA"/>
    <property type="match status" value="1"/>
</dbReference>
<dbReference type="InterPro" id="IPR052230">
    <property type="entry name" value="DNA_polymerase_eta"/>
</dbReference>
<evidence type="ECO:0000256" key="6">
    <source>
        <dbReference type="ARBA" id="ARBA00022833"/>
    </source>
</evidence>
<feature type="region of interest" description="Disordered" evidence="10">
    <location>
        <begin position="945"/>
        <end position="1032"/>
    </location>
</feature>
<feature type="domain" description="UBZ3-type" evidence="12">
    <location>
        <begin position="518"/>
        <end position="552"/>
    </location>
</feature>
<feature type="compositionally biased region" description="Polar residues" evidence="10">
    <location>
        <begin position="702"/>
        <end position="737"/>
    </location>
</feature>
<dbReference type="PROSITE" id="PS50173">
    <property type="entry name" value="UMUC"/>
    <property type="match status" value="1"/>
</dbReference>
<evidence type="ECO:0000256" key="3">
    <source>
        <dbReference type="ARBA" id="ARBA00022723"/>
    </source>
</evidence>
<reference evidence="13 14" key="1">
    <citation type="submission" date="2019-03" db="EMBL/GenBank/DDBJ databases">
        <title>Sequencing 23 genomes of Wallemia ichthyophaga.</title>
        <authorList>
            <person name="Gostincar C."/>
        </authorList>
    </citation>
    <scope>NUCLEOTIDE SEQUENCE [LARGE SCALE GENOMIC DNA]</scope>
    <source>
        <strain evidence="13 14">EXF-5753</strain>
    </source>
</reference>
<keyword evidence="6" id="KW-0862">Zinc</keyword>
<evidence type="ECO:0000256" key="7">
    <source>
        <dbReference type="ARBA" id="ARBA00023204"/>
    </source>
</evidence>
<dbReference type="OrthoDB" id="5723at2759"/>
<dbReference type="InterPro" id="IPR036775">
    <property type="entry name" value="DNA_pol_Y-fam_lit_finger_sf"/>
</dbReference>
<keyword evidence="8" id="KW-0539">Nucleus</keyword>
<evidence type="ECO:0000256" key="10">
    <source>
        <dbReference type="SAM" id="MobiDB-lite"/>
    </source>
</evidence>
<feature type="compositionally biased region" description="Polar residues" evidence="10">
    <location>
        <begin position="772"/>
        <end position="790"/>
    </location>
</feature>
<evidence type="ECO:0000256" key="8">
    <source>
        <dbReference type="ARBA" id="ARBA00023242"/>
    </source>
</evidence>
<evidence type="ECO:0000256" key="1">
    <source>
        <dbReference type="ARBA" id="ARBA00004123"/>
    </source>
</evidence>
<dbReference type="Gene3D" id="3.30.70.270">
    <property type="match status" value="1"/>
</dbReference>
<dbReference type="GO" id="GO:0003887">
    <property type="term" value="F:DNA-directed DNA polymerase activity"/>
    <property type="evidence" value="ECO:0007669"/>
    <property type="project" value="TreeGrafter"/>
</dbReference>
<dbReference type="EMBL" id="SPNW01000036">
    <property type="protein sequence ID" value="TIA88573.1"/>
    <property type="molecule type" value="Genomic_DNA"/>
</dbReference>
<sequence length="1032" mass="113792">MTLISIRANAPIVVQQWTGLIAISYPARASGITRHENVFEAKKKCPNLVPVHVATYKEGVEEPGYWDETPTQERHKVSLDPYRREGAKVLKFMQEEFQGCEIEKASIDEQYIDLTELVRCKMLERYPFIRQLPPDKTLDDALPPPPIISFADVGNVVPAGSETDADGNVINDEDIETTWEDVALHVGAQLVSDARKKMFEQLSYTCSAGISHNKILAKICSAYKKPNDQTVLRAAAVNSFLAPMRFQKIRSLGGKFGEALAAHYDAATVSDLWKVPLSEMQRQFGEESIWIYNTIRGINSDQVKERVMTKSMLASKSFRPTIKSVGEVRQWLRILSSELSQRLKEMRSEEGKTTMWPKSIVLSMNQLYQPQRSHQAAFPYSAVFGPELILKHAEKLLREFVRCDSKDMPDEHSLGYEVNKLALSFSGLATVEAGQRGIAAFLGQRGSASNEGSDRKAQKRERVEDTKKEEPLRKKKSAQKVPKATGLTAFLSGAQPKPREKAVETISIESSEDESEKSEERQEFCDKCKTRVRGAEMAEHRDWHVAKELQDADAAKLFKKEKDPAPAYSGSVDDLKDSISPPTPIPPSPSQSPSPSASISVKDFKRRSSSELLKQPAVTAATPPFKTRRKPPPNPNLSSWHSSDESDDVRDNDFEKFKSRIRQTRETRESSQIPSQRLSAMRKANTELAVSDSDSDSDDTLPLSQLRSKSQVSLVNSVASKPNKSTPSLKLQGSSHKLNYRKPPAPASVRESRQSRDIKHSSTLSPTSLSPNYQRQSHASYSPQSRQSHATLRPPPSPVMSMHSAPGASANYFNPYMGGMPGGVPGMPNIPGMGMPGMPGVPGVPGMPSSFPYPQAPLATNLPTPPPSAPSSSNGDLNQQAAVAAQMHFQAMMNAKHSFQAYVAQHAAYLAGQQWDEEHSQYGGSEAGGYSLNDEDYYMKGAATGTGAKSDYGGVSPSSANSRRSSNYLQSQQAQARAQMRYSQSPRKASSRDSLKPPPPPPTIKHYRGQSNASSVPKNPTKLRSQSTLSMR</sequence>
<proteinExistence type="predicted"/>
<name>A0A4V4LT16_9BASI</name>
<evidence type="ECO:0000313" key="14">
    <source>
        <dbReference type="Proteomes" id="UP000310189"/>
    </source>
</evidence>
<comment type="caution">
    <text evidence="13">The sequence shown here is derived from an EMBL/GenBank/DDBJ whole genome shotgun (WGS) entry which is preliminary data.</text>
</comment>
<feature type="compositionally biased region" description="Polar residues" evidence="10">
    <location>
        <begin position="1009"/>
        <end position="1032"/>
    </location>
</feature>
<dbReference type="Pfam" id="PF11799">
    <property type="entry name" value="IMS_C"/>
    <property type="match status" value="1"/>
</dbReference>
<feature type="compositionally biased region" description="Basic and acidic residues" evidence="10">
    <location>
        <begin position="649"/>
        <end position="669"/>
    </location>
</feature>
<feature type="compositionally biased region" description="Low complexity" evidence="10">
    <location>
        <begin position="761"/>
        <end position="771"/>
    </location>
</feature>
<protein>
    <recommendedName>
        <fullName evidence="9">DNA polymerase eta</fullName>
    </recommendedName>
</protein>
<accession>A0A4V4LT16</accession>
<feature type="compositionally biased region" description="Basic and acidic residues" evidence="10">
    <location>
        <begin position="452"/>
        <end position="472"/>
    </location>
</feature>
<keyword evidence="5" id="KW-0863">Zinc-finger</keyword>
<evidence type="ECO:0000256" key="4">
    <source>
        <dbReference type="ARBA" id="ARBA00022763"/>
    </source>
</evidence>
<dbReference type="GO" id="GO:0070987">
    <property type="term" value="P:error-free translesion synthesis"/>
    <property type="evidence" value="ECO:0007669"/>
    <property type="project" value="UniProtKB-ARBA"/>
</dbReference>
<keyword evidence="3" id="KW-0479">Metal-binding</keyword>
<dbReference type="Gene3D" id="3.40.1170.60">
    <property type="match status" value="1"/>
</dbReference>
<evidence type="ECO:0000259" key="11">
    <source>
        <dbReference type="PROSITE" id="PS50173"/>
    </source>
</evidence>
<dbReference type="SUPFAM" id="SSF56672">
    <property type="entry name" value="DNA/RNA polymerases"/>
    <property type="match status" value="1"/>
</dbReference>
<dbReference type="AlphaFoldDB" id="A0A4V4LT16"/>
<dbReference type="Gene3D" id="1.10.150.20">
    <property type="entry name" value="5' to 3' exonuclease, C-terminal subdomain"/>
    <property type="match status" value="1"/>
</dbReference>
<dbReference type="InterPro" id="IPR041298">
    <property type="entry name" value="UBZ3"/>
</dbReference>
<keyword evidence="2" id="KW-0808">Transferase</keyword>
<feature type="domain" description="UmuC" evidence="11">
    <location>
        <begin position="9"/>
        <end position="253"/>
    </location>
</feature>